<comment type="caution">
    <text evidence="7">The sequence shown here is derived from an EMBL/GenBank/DDBJ whole genome shotgun (WGS) entry which is preliminary data.</text>
</comment>
<evidence type="ECO:0000256" key="1">
    <source>
        <dbReference type="ARBA" id="ARBA00022980"/>
    </source>
</evidence>
<evidence type="ECO:0000256" key="2">
    <source>
        <dbReference type="ARBA" id="ARBA00023274"/>
    </source>
</evidence>
<dbReference type="PANTHER" id="PTHR23321:SF26">
    <property type="entry name" value="SMALL RIBOSOMAL SUBUNIT PROTEIN US15M"/>
    <property type="match status" value="1"/>
</dbReference>
<evidence type="ECO:0000256" key="6">
    <source>
        <dbReference type="RuleBase" id="RU004524"/>
    </source>
</evidence>
<accession>A0A1F5YGS8</accession>
<comment type="subunit">
    <text evidence="3 4">Part of the 30S ribosomal subunit. Forms a bridge to the 50S subunit in the 70S ribosome, contacting the 23S rRNA.</text>
</comment>
<name>A0A1F5YGS8_9BACT</name>
<dbReference type="Gene3D" id="1.10.287.10">
    <property type="entry name" value="S15/NS1, RNA-binding"/>
    <property type="match status" value="1"/>
</dbReference>
<evidence type="ECO:0000313" key="8">
    <source>
        <dbReference type="Proteomes" id="UP000177396"/>
    </source>
</evidence>
<organism evidence="7 8">
    <name type="scientific">Candidatus Gottesmanbacteria bacterium RBG_16_38_7b</name>
    <dbReference type="NCBI Taxonomy" id="1798372"/>
    <lineage>
        <taxon>Bacteria</taxon>
        <taxon>Candidatus Gottesmaniibacteriota</taxon>
    </lineage>
</organism>
<gene>
    <name evidence="4" type="primary">rpsO</name>
    <name evidence="7" type="ORF">A2153_06445</name>
</gene>
<comment type="similarity">
    <text evidence="4 5">Belongs to the universal ribosomal protein uS15 family.</text>
</comment>
<dbReference type="InterPro" id="IPR000589">
    <property type="entry name" value="Ribosomal_uS15"/>
</dbReference>
<keyword evidence="2 4" id="KW-0687">Ribonucleoprotein</keyword>
<evidence type="ECO:0000256" key="3">
    <source>
        <dbReference type="ARBA" id="ARBA00064542"/>
    </source>
</evidence>
<keyword evidence="1 4" id="KW-0689">Ribosomal protein</keyword>
<dbReference type="NCBIfam" id="TIGR00952">
    <property type="entry name" value="S15_bact"/>
    <property type="match status" value="1"/>
</dbReference>
<dbReference type="Gene3D" id="6.10.250.3130">
    <property type="match status" value="1"/>
</dbReference>
<comment type="function">
    <text evidence="4">Forms an intersubunit bridge (bridge B4) with the 23S rRNA of the 50S subunit in the ribosome.</text>
</comment>
<dbReference type="PANTHER" id="PTHR23321">
    <property type="entry name" value="RIBOSOMAL PROTEIN S15, BACTERIAL AND ORGANELLAR"/>
    <property type="match status" value="1"/>
</dbReference>
<dbReference type="SMART" id="SM01387">
    <property type="entry name" value="Ribosomal_S15"/>
    <property type="match status" value="1"/>
</dbReference>
<comment type="function">
    <text evidence="4 6">One of the primary rRNA binding proteins, it binds directly to 16S rRNA where it helps nucleate assembly of the platform of the 30S subunit by binding and bridging several RNA helices of the 16S rRNA.</text>
</comment>
<reference evidence="7 8" key="1">
    <citation type="journal article" date="2016" name="Nat. Commun.">
        <title>Thousands of microbial genomes shed light on interconnected biogeochemical processes in an aquifer system.</title>
        <authorList>
            <person name="Anantharaman K."/>
            <person name="Brown C.T."/>
            <person name="Hug L.A."/>
            <person name="Sharon I."/>
            <person name="Castelle C.J."/>
            <person name="Probst A.J."/>
            <person name="Thomas B.C."/>
            <person name="Singh A."/>
            <person name="Wilkins M.J."/>
            <person name="Karaoz U."/>
            <person name="Brodie E.L."/>
            <person name="Williams K.H."/>
            <person name="Hubbard S.S."/>
            <person name="Banfield J.F."/>
        </authorList>
    </citation>
    <scope>NUCLEOTIDE SEQUENCE [LARGE SCALE GENOMIC DNA]</scope>
</reference>
<evidence type="ECO:0000313" key="7">
    <source>
        <dbReference type="EMBL" id="OGF99398.1"/>
    </source>
</evidence>
<evidence type="ECO:0000256" key="4">
    <source>
        <dbReference type="HAMAP-Rule" id="MF_01343"/>
    </source>
</evidence>
<dbReference type="GO" id="GO:0019843">
    <property type="term" value="F:rRNA binding"/>
    <property type="evidence" value="ECO:0007669"/>
    <property type="project" value="UniProtKB-UniRule"/>
</dbReference>
<keyword evidence="4 6" id="KW-0699">rRNA-binding</keyword>
<dbReference type="InterPro" id="IPR005290">
    <property type="entry name" value="Ribosomal_uS15_bac-type"/>
</dbReference>
<dbReference type="FunFam" id="1.10.287.10:FF:000002">
    <property type="entry name" value="30S ribosomal protein S15"/>
    <property type="match status" value="1"/>
</dbReference>
<protein>
    <recommendedName>
        <fullName evidence="4">Small ribosomal subunit protein uS15</fullName>
    </recommendedName>
</protein>
<dbReference type="SUPFAM" id="SSF47060">
    <property type="entry name" value="S15/NS1 RNA-binding domain"/>
    <property type="match status" value="1"/>
</dbReference>
<dbReference type="InterPro" id="IPR009068">
    <property type="entry name" value="uS15_NS1_RNA-bd_sf"/>
</dbReference>
<dbReference type="Pfam" id="PF00312">
    <property type="entry name" value="Ribosomal_S15"/>
    <property type="match status" value="1"/>
</dbReference>
<evidence type="ECO:0000256" key="5">
    <source>
        <dbReference type="RuleBase" id="RU003919"/>
    </source>
</evidence>
<dbReference type="CDD" id="cd00353">
    <property type="entry name" value="Ribosomal_S15p_S13e"/>
    <property type="match status" value="1"/>
</dbReference>
<dbReference type="AlphaFoldDB" id="A0A1F5YGS8"/>
<keyword evidence="4 6" id="KW-0694">RNA-binding</keyword>
<dbReference type="Proteomes" id="UP000177396">
    <property type="component" value="Unassembled WGS sequence"/>
</dbReference>
<dbReference type="HAMAP" id="MF_01343_B">
    <property type="entry name" value="Ribosomal_uS15_B"/>
    <property type="match status" value="1"/>
</dbReference>
<sequence>MALNSNNKKKIINEYATNKGDTGSPEVQIALLSHKIDKLVNHLKVNPKDNHSRKGLLGMISKRRRLITYLSGKDESRYKNIIKKLNLPK</sequence>
<dbReference type="GO" id="GO:0006412">
    <property type="term" value="P:translation"/>
    <property type="evidence" value="ECO:0007669"/>
    <property type="project" value="UniProtKB-UniRule"/>
</dbReference>
<dbReference type="EMBL" id="MFJB01000064">
    <property type="protein sequence ID" value="OGF99398.1"/>
    <property type="molecule type" value="Genomic_DNA"/>
</dbReference>
<dbReference type="GO" id="GO:0022627">
    <property type="term" value="C:cytosolic small ribosomal subunit"/>
    <property type="evidence" value="ECO:0007669"/>
    <property type="project" value="TreeGrafter"/>
</dbReference>
<proteinExistence type="inferred from homology"/>
<dbReference type="PROSITE" id="PS00362">
    <property type="entry name" value="RIBOSOMAL_S15"/>
    <property type="match status" value="1"/>
</dbReference>
<dbReference type="GO" id="GO:0003735">
    <property type="term" value="F:structural constituent of ribosome"/>
    <property type="evidence" value="ECO:0007669"/>
    <property type="project" value="InterPro"/>
</dbReference>